<dbReference type="Pfam" id="PF03945">
    <property type="entry name" value="Endotoxin_N"/>
    <property type="match status" value="1"/>
</dbReference>
<reference evidence="7 8" key="1">
    <citation type="submission" date="2016-10" db="EMBL/GenBank/DDBJ databases">
        <title>Comparative genomics of Bacillus thuringiensis reveals a path to pathogens against multiple invertebrate hosts.</title>
        <authorList>
            <person name="Zheng J."/>
            <person name="Gao Q."/>
            <person name="Liu H."/>
            <person name="Peng D."/>
            <person name="Ruan L."/>
            <person name="Sun M."/>
        </authorList>
    </citation>
    <scope>NUCLEOTIDE SEQUENCE [LARGE SCALE GENOMIC DNA]</scope>
    <source>
        <strain evidence="7">T30001</strain>
    </source>
</reference>
<dbReference type="Gene3D" id="1.20.190.10">
    <property type="entry name" value="Pesticidal crystal protein, N-terminal domain"/>
    <property type="match status" value="1"/>
</dbReference>
<evidence type="ECO:0000259" key="6">
    <source>
        <dbReference type="Pfam" id="PF03945"/>
    </source>
</evidence>
<evidence type="ECO:0000256" key="4">
    <source>
        <dbReference type="ARBA" id="ARBA00023026"/>
    </source>
</evidence>
<dbReference type="GO" id="GO:0090729">
    <property type="term" value="F:toxin activity"/>
    <property type="evidence" value="ECO:0007669"/>
    <property type="project" value="UniProtKB-KW"/>
</dbReference>
<dbReference type="AlphaFoldDB" id="A0A9X6N7U2"/>
<keyword evidence="3" id="KW-0749">Sporulation</keyword>
<organism evidence="7 8">
    <name type="scientific">Bacillus thuringiensis subsp. medellin</name>
    <dbReference type="NCBI Taxonomy" id="79672"/>
    <lineage>
        <taxon>Bacteria</taxon>
        <taxon>Bacillati</taxon>
        <taxon>Bacillota</taxon>
        <taxon>Bacilli</taxon>
        <taxon>Bacillales</taxon>
        <taxon>Bacillaceae</taxon>
        <taxon>Bacillus</taxon>
        <taxon>Bacillus cereus group</taxon>
    </lineage>
</organism>
<evidence type="ECO:0000256" key="5">
    <source>
        <dbReference type="ARBA" id="ARBA00029653"/>
    </source>
</evidence>
<protein>
    <recommendedName>
        <fullName evidence="5">Crystaline entomocidal protoxin</fullName>
    </recommendedName>
</protein>
<name>A0A9X6N7U2_BACTV</name>
<keyword evidence="2" id="KW-0800">Toxin</keyword>
<evidence type="ECO:0000313" key="8">
    <source>
        <dbReference type="Proteomes" id="UP000195160"/>
    </source>
</evidence>
<comment type="similarity">
    <text evidence="1">Belongs to the delta endotoxin family.</text>
</comment>
<evidence type="ECO:0000313" key="7">
    <source>
        <dbReference type="EMBL" id="OUC03761.1"/>
    </source>
</evidence>
<gene>
    <name evidence="7" type="ORF">BK784_01750</name>
</gene>
<dbReference type="RefSeq" id="WP_179194241.1">
    <property type="nucleotide sequence ID" value="NZ_MOOV01000019.1"/>
</dbReference>
<proteinExistence type="inferred from homology"/>
<keyword evidence="4" id="KW-0843">Virulence</keyword>
<dbReference type="InterPro" id="IPR005639">
    <property type="entry name" value="Pest_crys_dom_I"/>
</dbReference>
<accession>A0A9X6N7U2</accession>
<feature type="domain" description="Pesticidal crystal protein" evidence="6">
    <location>
        <begin position="30"/>
        <end position="164"/>
    </location>
</feature>
<dbReference type="SUPFAM" id="SSF56849">
    <property type="entry name" value="delta-Endotoxin (insectocide), N-terminal domain"/>
    <property type="match status" value="1"/>
</dbReference>
<evidence type="ECO:0000256" key="3">
    <source>
        <dbReference type="ARBA" id="ARBA00022969"/>
    </source>
</evidence>
<dbReference type="Proteomes" id="UP000195160">
    <property type="component" value="Unassembled WGS sequence"/>
</dbReference>
<sequence length="168" mass="18993">MGVLSKLETSLEIVSDVLGFIDSRTGNDLLSLTEQLINQTLATQYRLAATGAVNNIARAYEDYLVSFRRWEANPTEQNGRQLETEFGVVHTLCNQALSYGNTLARRGFETFLLPNYAVAANLHLLLLRDAARFRHSWTKFSNLTTDPNIDRLRSSITEYSNHCKRPVV</sequence>
<dbReference type="GO" id="GO:0001907">
    <property type="term" value="P:symbiont-mediated killing of host cell"/>
    <property type="evidence" value="ECO:0007669"/>
    <property type="project" value="InterPro"/>
</dbReference>
<dbReference type="InterPro" id="IPR036716">
    <property type="entry name" value="Pest_crys_N_sf"/>
</dbReference>
<dbReference type="EMBL" id="MOOV01000019">
    <property type="protein sequence ID" value="OUC03761.1"/>
    <property type="molecule type" value="Genomic_DNA"/>
</dbReference>
<comment type="caution">
    <text evidence="7">The sequence shown here is derived from an EMBL/GenBank/DDBJ whole genome shotgun (WGS) entry which is preliminary data.</text>
</comment>
<evidence type="ECO:0000256" key="1">
    <source>
        <dbReference type="ARBA" id="ARBA00007819"/>
    </source>
</evidence>
<dbReference type="GO" id="GO:0030435">
    <property type="term" value="P:sporulation resulting in formation of a cellular spore"/>
    <property type="evidence" value="ECO:0007669"/>
    <property type="project" value="UniProtKB-KW"/>
</dbReference>
<evidence type="ECO:0000256" key="2">
    <source>
        <dbReference type="ARBA" id="ARBA00022656"/>
    </source>
</evidence>